<dbReference type="Proteomes" id="UP000032049">
    <property type="component" value="Unassembled WGS sequence"/>
</dbReference>
<dbReference type="AlphaFoldDB" id="A0A0D0GDZ8"/>
<dbReference type="EMBL" id="JXRA01000093">
    <property type="protein sequence ID" value="KIO75572.1"/>
    <property type="molecule type" value="Genomic_DNA"/>
</dbReference>
<evidence type="ECO:0000313" key="1">
    <source>
        <dbReference type="EMBL" id="KIO75572.1"/>
    </source>
</evidence>
<evidence type="ECO:0000313" key="2">
    <source>
        <dbReference type="Proteomes" id="UP000032049"/>
    </source>
</evidence>
<proteinExistence type="predicted"/>
<reference evidence="1 2" key="1">
    <citation type="submission" date="2015-01" db="EMBL/GenBank/DDBJ databases">
        <title>Draft genome sequence of Pedobacter sp. NL19 isolated from sludge of an effluent treatment pond in an abandoned uranium mine.</title>
        <authorList>
            <person name="Santos T."/>
            <person name="Caetano T."/>
            <person name="Covas C."/>
            <person name="Cruz A."/>
            <person name="Mendo S."/>
        </authorList>
    </citation>
    <scope>NUCLEOTIDE SEQUENCE [LARGE SCALE GENOMIC DNA]</scope>
    <source>
        <strain evidence="1 2">NL19</strain>
    </source>
</reference>
<organism evidence="1 2">
    <name type="scientific">Pedobacter lusitanus</name>
    <dbReference type="NCBI Taxonomy" id="1503925"/>
    <lineage>
        <taxon>Bacteria</taxon>
        <taxon>Pseudomonadati</taxon>
        <taxon>Bacteroidota</taxon>
        <taxon>Sphingobacteriia</taxon>
        <taxon>Sphingobacteriales</taxon>
        <taxon>Sphingobacteriaceae</taxon>
        <taxon>Pedobacter</taxon>
    </lineage>
</organism>
<protein>
    <submittedName>
        <fullName evidence="1">Uncharacterized protein</fullName>
    </submittedName>
</protein>
<keyword evidence="2" id="KW-1185">Reference proteome</keyword>
<dbReference type="STRING" id="1503925.TH53_19735"/>
<accession>A0A0D0GDZ8</accession>
<dbReference type="RefSeq" id="WP_041884616.1">
    <property type="nucleotide sequence ID" value="NZ_CP157278.1"/>
</dbReference>
<gene>
    <name evidence="1" type="ORF">TH53_19735</name>
</gene>
<sequence>MTEDHAYLYSEPKKPWNKNVNLEEAWQTIFDEYTTLTNDTRGQHVFSLIKEITVLNSKLYVIQQAVSFLARQFDVRLCDMLRSMGFMFQYNPESMDKDLKMTISTAKSLLMSRAEAQAEFDKLDNDAGKATEKDYDALIAQLSKFLGFWINAKESTVMNFINYLEMFKQENKPQANG</sequence>
<comment type="caution">
    <text evidence="1">The sequence shown here is derived from an EMBL/GenBank/DDBJ whole genome shotgun (WGS) entry which is preliminary data.</text>
</comment>
<name>A0A0D0GDZ8_9SPHI</name>